<dbReference type="OMA" id="RIYYYHA"/>
<feature type="compositionally biased region" description="Basic and acidic residues" evidence="8">
    <location>
        <begin position="2322"/>
        <end position="2339"/>
    </location>
</feature>
<evidence type="ECO:0000256" key="6">
    <source>
        <dbReference type="ARBA" id="ARBA00023242"/>
    </source>
</evidence>
<dbReference type="GO" id="GO:0005634">
    <property type="term" value="C:nucleus"/>
    <property type="evidence" value="ECO:0000318"/>
    <property type="project" value="GO_Central"/>
</dbReference>
<feature type="domain" description="Helicase ATP-binding" evidence="9">
    <location>
        <begin position="1301"/>
        <end position="1468"/>
    </location>
</feature>
<dbReference type="InterPro" id="IPR001650">
    <property type="entry name" value="Helicase_C-like"/>
</dbReference>
<dbReference type="InterPro" id="IPR014001">
    <property type="entry name" value="Helicase_ATP-bd"/>
</dbReference>
<organism evidence="12 13">
    <name type="scientific">Nelumbo nucifera</name>
    <name type="common">Sacred lotus</name>
    <dbReference type="NCBI Taxonomy" id="4432"/>
    <lineage>
        <taxon>Eukaryota</taxon>
        <taxon>Viridiplantae</taxon>
        <taxon>Streptophyta</taxon>
        <taxon>Embryophyta</taxon>
        <taxon>Tracheophyta</taxon>
        <taxon>Spermatophyta</taxon>
        <taxon>Magnoliopsida</taxon>
        <taxon>Proteales</taxon>
        <taxon>Nelumbonaceae</taxon>
        <taxon>Nelumbo</taxon>
    </lineage>
</organism>
<feature type="compositionally biased region" description="Basic and acidic residues" evidence="8">
    <location>
        <begin position="649"/>
        <end position="658"/>
    </location>
</feature>
<feature type="region of interest" description="Disordered" evidence="8">
    <location>
        <begin position="459"/>
        <end position="483"/>
    </location>
</feature>
<feature type="compositionally biased region" description="Polar residues" evidence="8">
    <location>
        <begin position="2580"/>
        <end position="2609"/>
    </location>
</feature>
<feature type="compositionally biased region" description="Polar residues" evidence="8">
    <location>
        <begin position="2385"/>
        <end position="2400"/>
    </location>
</feature>
<feature type="domain" description="HSA" evidence="11">
    <location>
        <begin position="1107"/>
        <end position="1181"/>
    </location>
</feature>
<feature type="domain" description="Helicase C-terminal" evidence="10">
    <location>
        <begin position="1612"/>
        <end position="1758"/>
    </location>
</feature>
<feature type="compositionally biased region" description="Polar residues" evidence="8">
    <location>
        <begin position="3530"/>
        <end position="3539"/>
    </location>
</feature>
<dbReference type="eggNOG" id="KOG1181">
    <property type="taxonomic scope" value="Eukaryota"/>
</dbReference>
<evidence type="ECO:0000256" key="4">
    <source>
        <dbReference type="ARBA" id="ARBA00022806"/>
    </source>
</evidence>
<feature type="compositionally biased region" description="Basic and acidic residues" evidence="8">
    <location>
        <begin position="3994"/>
        <end position="4006"/>
    </location>
</feature>
<dbReference type="SMART" id="SM00487">
    <property type="entry name" value="DEXDc"/>
    <property type="match status" value="1"/>
</dbReference>
<dbReference type="Pfam" id="PF00176">
    <property type="entry name" value="SNF2-rel_dom"/>
    <property type="match status" value="1"/>
</dbReference>
<dbReference type="InterPro" id="IPR000330">
    <property type="entry name" value="SNF2_N"/>
</dbReference>
<feature type="compositionally biased region" description="Polar residues" evidence="8">
    <location>
        <begin position="2140"/>
        <end position="2152"/>
    </location>
</feature>
<feature type="region of interest" description="Disordered" evidence="8">
    <location>
        <begin position="315"/>
        <end position="403"/>
    </location>
</feature>
<dbReference type="InterPro" id="IPR049730">
    <property type="entry name" value="SNF2/RAD54-like_C"/>
</dbReference>
<feature type="coiled-coil region" evidence="7">
    <location>
        <begin position="1203"/>
        <end position="1237"/>
    </location>
</feature>
<evidence type="ECO:0000259" key="9">
    <source>
        <dbReference type="PROSITE" id="PS51192"/>
    </source>
</evidence>
<accession>A0A1U7ZHK5</accession>
<feature type="compositionally biased region" description="Polar residues" evidence="8">
    <location>
        <begin position="376"/>
        <end position="389"/>
    </location>
</feature>
<feature type="region of interest" description="Disordered" evidence="8">
    <location>
        <begin position="1899"/>
        <end position="1983"/>
    </location>
</feature>
<dbReference type="FunFam" id="3.40.50.10810:FF:000016">
    <property type="entry name" value="Chromatin structure-remodeling complex protein SYD"/>
    <property type="match status" value="1"/>
</dbReference>
<dbReference type="eggNOG" id="KOG0386">
    <property type="taxonomic scope" value="Eukaryota"/>
</dbReference>
<feature type="region of interest" description="Disordered" evidence="8">
    <location>
        <begin position="3524"/>
        <end position="3559"/>
    </location>
</feature>
<keyword evidence="7" id="KW-0175">Coiled coil</keyword>
<feature type="compositionally biased region" description="Polar residues" evidence="8">
    <location>
        <begin position="686"/>
        <end position="697"/>
    </location>
</feature>
<feature type="compositionally biased region" description="Polar residues" evidence="8">
    <location>
        <begin position="463"/>
        <end position="473"/>
    </location>
</feature>
<dbReference type="GO" id="GO:0031507">
    <property type="term" value="P:heterochromatin formation"/>
    <property type="evidence" value="ECO:0000318"/>
    <property type="project" value="GO_Central"/>
</dbReference>
<dbReference type="FunFam" id="3.40.50.300:FF:000871">
    <property type="entry name" value="Chromatin structure-remodeling complex protein SYD"/>
    <property type="match status" value="1"/>
</dbReference>
<feature type="compositionally biased region" description="Polar residues" evidence="8">
    <location>
        <begin position="2634"/>
        <end position="2663"/>
    </location>
</feature>
<dbReference type="Pfam" id="PF00271">
    <property type="entry name" value="Helicase_C"/>
    <property type="match status" value="1"/>
</dbReference>
<dbReference type="PROSITE" id="PS51194">
    <property type="entry name" value="HELICASE_CTER"/>
    <property type="match status" value="1"/>
</dbReference>
<dbReference type="PROSITE" id="PS51204">
    <property type="entry name" value="HSA"/>
    <property type="match status" value="1"/>
</dbReference>
<feature type="compositionally biased region" description="Basic and acidic residues" evidence="8">
    <location>
        <begin position="364"/>
        <end position="375"/>
    </location>
</feature>
<dbReference type="Gene3D" id="3.40.50.10810">
    <property type="entry name" value="Tandem AAA-ATPase domain"/>
    <property type="match status" value="1"/>
</dbReference>
<dbReference type="KEGG" id="nnu:104590239"/>
<feature type="compositionally biased region" description="Basic and acidic residues" evidence="8">
    <location>
        <begin position="3930"/>
        <end position="3944"/>
    </location>
</feature>
<name>A0A1U7ZHK5_NELNU</name>
<keyword evidence="5" id="KW-0067">ATP-binding</keyword>
<dbReference type="Pfam" id="PF14619">
    <property type="entry name" value="SnAC"/>
    <property type="match status" value="1"/>
</dbReference>
<dbReference type="InterPro" id="IPR038718">
    <property type="entry name" value="SNF2-like_sf"/>
</dbReference>
<dbReference type="InParanoid" id="A0A1U7ZHK5"/>
<dbReference type="PROSITE" id="PS51192">
    <property type="entry name" value="HELICASE_ATP_BIND_1"/>
    <property type="match status" value="1"/>
</dbReference>
<dbReference type="GO" id="GO:0003682">
    <property type="term" value="F:chromatin binding"/>
    <property type="evidence" value="ECO:0000318"/>
    <property type="project" value="GO_Central"/>
</dbReference>
<evidence type="ECO:0000256" key="5">
    <source>
        <dbReference type="ARBA" id="ARBA00022840"/>
    </source>
</evidence>
<dbReference type="SUPFAM" id="SSF52540">
    <property type="entry name" value="P-loop containing nucleoside triphosphate hydrolases"/>
    <property type="match status" value="2"/>
</dbReference>
<feature type="compositionally biased region" description="Polar residues" evidence="8">
    <location>
        <begin position="2528"/>
        <end position="2537"/>
    </location>
</feature>
<keyword evidence="6" id="KW-0539">Nucleus</keyword>
<dbReference type="GeneID" id="104590239"/>
<feature type="region of interest" description="Disordered" evidence="8">
    <location>
        <begin position="2067"/>
        <end position="2178"/>
    </location>
</feature>
<evidence type="ECO:0000256" key="8">
    <source>
        <dbReference type="SAM" id="MobiDB-lite"/>
    </source>
</evidence>
<feature type="compositionally biased region" description="Polar residues" evidence="8">
    <location>
        <begin position="100"/>
        <end position="126"/>
    </location>
</feature>
<feature type="compositionally biased region" description="Basic and acidic residues" evidence="8">
    <location>
        <begin position="209"/>
        <end position="228"/>
    </location>
</feature>
<evidence type="ECO:0000256" key="2">
    <source>
        <dbReference type="ARBA" id="ARBA00022741"/>
    </source>
</evidence>
<dbReference type="GO" id="GO:0003677">
    <property type="term" value="F:DNA binding"/>
    <property type="evidence" value="ECO:0000318"/>
    <property type="project" value="GO_Central"/>
</dbReference>
<feature type="compositionally biased region" description="Polar residues" evidence="8">
    <location>
        <begin position="2067"/>
        <end position="2090"/>
    </location>
</feature>
<dbReference type="InterPro" id="IPR027417">
    <property type="entry name" value="P-loop_NTPase"/>
</dbReference>
<sequence>MASSHHVEMEAAKFLHKLIQESKDEPAKLATKLYVICQHMKLSGKEHSLPYQVISRAMETVINQHGIDIEALKSSRLPLAGGTQIGDPGNSKVMEKETTDNTPSIGASDVSFRSGTSSAWHPGSSSKTKEVVYGGSSQGVGALKDSKTSLVDNEIPKHEATILNRPPVGPSRMENVGHDLHQGSLSQRSAKLFDHESPSSMDTRSGNSQERRDTAMLDKQGLQKDTKKGSSKRKRADSTSSVEAHTDYAQQLDTSSAGFTPRKGKPMNKGDLDPSQNSSHGEHLSPLSGGMGSVFRAKQENQNLHDILSSRGLWNQSKGGLQSENSHGSRISPNVVPSSTGEISMSHLSTPSLAGSKEAVNSRNEQKHNIYDSKLSENQTFDYSAQSSEHGGPGRPPGPINSSILQGATAISGGCGKVHGGMPGAFSSYAMAKQGLSPPIQFNNSSFDGHDLASKLHKERSIDTASVSQLAQRSNDRMSIETSMKGPAMDISSKYFVDSEHRKHGFMKDEMPSTSEKGVEAQLFSATRGEETSTSLSAGKVVEQDGGISHTPSNISKMVQGAESNSNVEMISVRSGAPRNTGKILVHESPASSSMPFKEQHLKQLRAQCLVFLAFRNGLVPKKVHLDYALGGITPKEGVSVDGARRELNDARGKELSSKEPTGNNEVGAASGRSNDIRETERVAPGSSSTGSLIETDSLSKDMENQMMVKGKKGPPSDWAAFAEERKRLLAARRKTEAEMQTQEVAESQGAVSMILESDSARNGGRFSAENNHEKGDPDNSHRLFGRANQISSSVLGVNRQQKPEITSWTGIGSHNEAPRATLTSSAVLHEQLSERVDISLNQSQIPVNGDRVNKFLKADSPVMQTNQHADKYASAFPLKEQIKPFSGKDIEPQTTMPLKDVSQLSSHVLQGENATSKMEPVVFNSFMDSSVSGGNSCTSDQRVSEGQMQRTLEVCKMVTPNETLKYGNSVTMLDKSTELEDDENLSSADMPPSPKYTTSEKWITDQQKRKLLEEQTWALKQRKMEEKISACVDKLKETVSSSEDISAKTKSVIELKKLQLLELQRRLRSDFLHDFFKPIASDMERLKSIKKHRHGRRLKQLEKFEQKMKEERQKRIRERQKEFFSEIEVHKERMEDWFKIKRERWKGFNKYVKEFHKRKERIHREKIDRIQREKINLLKNNDVEGYLRMVQDAKSDRVKQLLKETEKYLQKLGAKLQDAKAMARRFEMEMEENRAANVVEKNEIPADNEDESDQAQHYLESNEKYYMMAHSVKESIAEQPTCLQGGKLREYQMNGLRWLVSLYNNNLNGILADEMGLGKTVQVIALICYLMETKNDRGPFLVVVPSSVLPGWESELSFWAPGINKIAYAGPPEERRRLFKDMIVHQKFNVLLTTYEYLMNKHDRPKLSKIQWHYIIIDEGHRIKNASCKLNADLRHYQSYHKLLLTGTPLQNNLDELWALLNFLLPNIFNSSEDFSQWFNKPFESSGDNSPDEALLSEEENLLIINRLHQVLRPFVLRRLKHKVENELPEKIERLVRCEASAYQKLLMKRVEDNLGSIGNSKGRSVHNSVMELRNICNHPYLSQLHADEVDSFIPKHYLPPIVRLCGKLEMLDRLLPKLKATDHRVLFFSTMTRLLDVMEEYLHWKRYKYLRLDGHTSGNERGALIEEFNRPDSPAFIFLLSIRAGGVGVNLQAADTVIIFDTDWNPQVDLQAQARAHRIGQKRDVLVLRLETVRTVEEQVRAAAEHKLGVANQSITAGFFDNNTSAEDRREYLESLLRECKKEEVAPVLDDDALNDLLARSESELDVFESVDRQRREEEMAAWKNLVQEQDKDCSESLPPMPPRLVTDDDLLTFYKAMQIFDASNVPAKRKSEYLGGLDTQQYGRGKRAREVRSYEDQWTEEEFEKMCQVDSPESPKPKEEIIEGNVATETSGSKAVVGTTEPLTSVPPPPPSTEQPQVPGKEQPPASRRGRGRPKRATADISVSPGIVSTPESTSKLNMGQKTVVPSSTATLTPDGSVPFSTTTAIPDGSISSSTVTPASGGSILSSTPAPVCDSFPGSVTVRSLSGTTQPGLSLSTAPGSLITTPIPSAPMPIKGQNRKTQSGSEAPRRRAKKQTSGSSSVGPDISPISRMPKETSLATDSSLTSFTQEKQKAASRSPAITNPPAVVGPETNPISRIPKDISMVSESYPNSTFAIPNVVSRPPGTSNTATIVSFEVNPISGLQKLVELVPVRTTIPTFVQDKYTSVVPGLDKKETESKVEKKPNSIGATTTTARKDSVEPRKNDGLKGSMLYAGQEHKVDQTSAPVVSTLAQDLRERRSLRMGSIDHQKSTEKPESASALSVQKTVPVSDASKVATSGNIRGDGDKTLGHPTVKPVGFATGQGNIHTANASSLSTQDTRREIPSIPAPLRQTKSSAEKDKCKSSVPAKRGSRKKDLSAPNNKPAAVVMNDASNIIETIPTAHSTLVGPLVAESNRSTKKASTVRDKQDITAKKMRSVAPDVACQTNSLVVVSDQKPSATDKLELSSQTSQQVGPSVLQENIPMSIERNSAAIEASGPGNVTPEKDKISPPDVPTDKSATSTENSNISAQDKQLTQSAVGRNSSAREASGPGNVTPEQDKKITPLEVPTDKSATSTEKSNISSQDKQLTQSAVERNSSAGEASGPGNVTPEQDKKISPPAVVTDQKLKSTEKSNISAQDKQISRSAEDVNAANPICKSVACIELSDVKSSSASEDGSLPSQVEFSQKPAAFVLQSGETQSSGINDAASVREVGICSSETTIVLGGKDGALTLSPVSNLPNEKLENPSAEINAAKAVQDKTNVLVILESTCKDASALLGDMTVNNIPKESPHLKSSNVVPEAIVEGKVSEYEDLSISGPVKKLTDSEKPIESKSLVEERGEINSDLVTEGVSNVSCTGASSVKMGKNLESNDSDGSQLTENNANNAKCDIEEPLQSAETSAAGLQLAESSCPAGLIAVETPLSEVLVGSTETCNRNDAENASVVIQPNMQVVLEDQNKTGNKNSEVEETVISDVGVVSGSNLSESVLVSFHKNRSAPGVTECASKEPEKNLAVDEVVVTRLVADICTVPKNSEKTEVCTVLGQNKVPDPPMTASTASTGVQLPQSCEQIPISSIAHGVPEDSVASMISEKADDNKKHEGAAALIEGKNPDEHDLASVFTVQVPQQMEQVPNPCNMASFDSGNPPESSDLKKHDSVTTLGKVEADDIPNTSLVSEHCQGRISDDNPSASSTVQVSLADEQVPCSFTPGENTGSGETDNLKKHDSTTGLGQIKTDDLPNVAQSPTVKIPQPDELVPDPSINGSSAIAGEIDALKKHDNSTGMSQGKISDENNLPPAFTVEVIEADKQVPSLNVHGANADAGNREETDNLKKHDTATGMSQVEANSLPSTDLATGFSQGKSPDPVPSLTTQIIYPDEQVPPSSTYVASVDVGASMNPGDTVDLKKHDSSTTLGQNEAIDLPNTAFTLSTSGQISQLEEQVPCPLSTHVATSDAVVSMNSENLEIGDHSEEPINNSIPSKNEVTKDEQNTCPSMSHDTGPSNVLLIDSESPDKRDHFEKPNVTCVPGQSESSDLPDTANATSLSAQDPQPDQKILRVGTCIADAEGSVTSEQAHGSTGVGSSIGQCGYTVPYCADDVALHAVSADNKLDDNALHSTKVNNEVIQDLANPTVAGQGEDILDVALPDHNTNANTNNFHGHTSGLTDRTEVCSEKADGTGDHPGIVPTRFASAQCNDIDDRNLETPCATREDETHVSVDVNPDAIVGSAKDTNKVYSLETQASADQDPPDLSKHHEAVDVQNNSVAEDGQIGHSQTSGLEEEKESTVSKTDECDPMNVDNLAVVQENETPAVSKAENEDLLDASLNSVVNEKEAPVLHLESSSSLPGLEDDKMANMSEKIDMMDASQITGIEEKEAQAVSKDDKEDKMDASLTSGVDEKEAPASDMESKFPGVEDEKMDGMCEKADPIPMDTCSIIGIKEQEAPDISKDDNSDQISRMNGNEAAVVSKDDEGDKLDSSLDSRMDVKALDVSKDDKNDQMDAFLDGAMDEKGRASNTDPSLSPLPSIEDEKIDGTSENVKIESSGVLAGSE</sequence>
<dbReference type="SMART" id="SM01314">
    <property type="entry name" value="SnAC"/>
    <property type="match status" value="1"/>
</dbReference>
<feature type="compositionally biased region" description="Basic and acidic residues" evidence="8">
    <location>
        <begin position="2277"/>
        <end position="2288"/>
    </location>
</feature>
<dbReference type="GO" id="GO:0016787">
    <property type="term" value="F:hydrolase activity"/>
    <property type="evidence" value="ECO:0007669"/>
    <property type="project" value="UniProtKB-KW"/>
</dbReference>
<reference evidence="13" key="1">
    <citation type="submission" date="2025-08" db="UniProtKB">
        <authorList>
            <consortium name="RefSeq"/>
        </authorList>
    </citation>
    <scope>IDENTIFICATION</scope>
</reference>
<keyword evidence="12" id="KW-1185">Reference proteome</keyword>
<dbReference type="STRING" id="4432.A0A1U7ZHK5"/>
<dbReference type="GO" id="GO:0005524">
    <property type="term" value="F:ATP binding"/>
    <property type="evidence" value="ECO:0007669"/>
    <property type="project" value="UniProtKB-KW"/>
</dbReference>
<feature type="region of interest" description="Disordered" evidence="8">
    <location>
        <begin position="2557"/>
        <end position="2712"/>
    </location>
</feature>
<dbReference type="Gene3D" id="3.40.50.300">
    <property type="entry name" value="P-loop containing nucleotide triphosphate hydrolases"/>
    <property type="match status" value="1"/>
</dbReference>
<feature type="compositionally biased region" description="Basic and acidic residues" evidence="8">
    <location>
        <begin position="4022"/>
        <end position="4053"/>
    </location>
</feature>
<feature type="compositionally biased region" description="Polar residues" evidence="8">
    <location>
        <begin position="238"/>
        <end position="258"/>
    </location>
</feature>
<feature type="region of interest" description="Disordered" evidence="8">
    <location>
        <begin position="3818"/>
        <end position="3849"/>
    </location>
</feature>
<dbReference type="SMART" id="SM00490">
    <property type="entry name" value="HELICc"/>
    <property type="match status" value="1"/>
</dbReference>
<dbReference type="GO" id="GO:0000785">
    <property type="term" value="C:chromatin"/>
    <property type="evidence" value="ECO:0000318"/>
    <property type="project" value="GO_Central"/>
</dbReference>
<feature type="compositionally biased region" description="Basic and acidic residues" evidence="8">
    <location>
        <begin position="771"/>
        <end position="782"/>
    </location>
</feature>
<dbReference type="RefSeq" id="XP_010247116.1">
    <property type="nucleotide sequence ID" value="XM_010248814.2"/>
</dbReference>
<dbReference type="OrthoDB" id="5857104at2759"/>
<dbReference type="GO" id="GO:0140750">
    <property type="term" value="F:nucleosome array spacer activity"/>
    <property type="evidence" value="ECO:0000318"/>
    <property type="project" value="GO_Central"/>
</dbReference>
<comment type="subcellular location">
    <subcellularLocation>
        <location evidence="1">Nucleus</location>
    </subcellularLocation>
</comment>
<feature type="compositionally biased region" description="Polar residues" evidence="8">
    <location>
        <begin position="198"/>
        <end position="208"/>
    </location>
</feature>
<feature type="region of interest" description="Disordered" evidence="8">
    <location>
        <begin position="2255"/>
        <end position="2288"/>
    </location>
</feature>
<feature type="region of interest" description="Disordered" evidence="8">
    <location>
        <begin position="193"/>
        <end position="292"/>
    </location>
</feature>
<dbReference type="InterPro" id="IPR029295">
    <property type="entry name" value="SnAC"/>
</dbReference>
<protein>
    <submittedName>
        <fullName evidence="13">Chromatin structure-remodeling complex protein SYD isoform X1</fullName>
    </submittedName>
</protein>
<keyword evidence="2" id="KW-0547">Nucleotide-binding</keyword>
<evidence type="ECO:0000256" key="1">
    <source>
        <dbReference type="ARBA" id="ARBA00004123"/>
    </source>
</evidence>
<dbReference type="GO" id="GO:0042393">
    <property type="term" value="F:histone binding"/>
    <property type="evidence" value="ECO:0007669"/>
    <property type="project" value="InterPro"/>
</dbReference>
<feature type="region of interest" description="Disordered" evidence="8">
    <location>
        <begin position="649"/>
        <end position="699"/>
    </location>
</feature>
<dbReference type="InterPro" id="IPR014012">
    <property type="entry name" value="HSA_dom"/>
</dbReference>
<feature type="compositionally biased region" description="Polar residues" evidence="8">
    <location>
        <begin position="3584"/>
        <end position="3607"/>
    </location>
</feature>
<dbReference type="GO" id="GO:0045944">
    <property type="term" value="P:positive regulation of transcription by RNA polymerase II"/>
    <property type="evidence" value="ECO:0000318"/>
    <property type="project" value="GO_Central"/>
</dbReference>
<dbReference type="GO" id="GO:0004386">
    <property type="term" value="F:helicase activity"/>
    <property type="evidence" value="ECO:0007669"/>
    <property type="project" value="UniProtKB-KW"/>
</dbReference>
<feature type="compositionally biased region" description="Basic and acidic residues" evidence="8">
    <location>
        <begin position="3951"/>
        <end position="3970"/>
    </location>
</feature>
<feature type="region of interest" description="Disordered" evidence="8">
    <location>
        <begin position="3581"/>
        <end position="3608"/>
    </location>
</feature>
<proteinExistence type="predicted"/>
<dbReference type="CDD" id="cd18793">
    <property type="entry name" value="SF2_C_SNF"/>
    <property type="match status" value="1"/>
</dbReference>
<feature type="compositionally biased region" description="Polar residues" evidence="8">
    <location>
        <begin position="315"/>
        <end position="363"/>
    </location>
</feature>
<feature type="region of interest" description="Disordered" evidence="8">
    <location>
        <begin position="2518"/>
        <end position="2540"/>
    </location>
</feature>
<evidence type="ECO:0000259" key="10">
    <source>
        <dbReference type="PROSITE" id="PS51194"/>
    </source>
</evidence>
<feature type="region of interest" description="Disordered" evidence="8">
    <location>
        <begin position="80"/>
        <end position="132"/>
    </location>
</feature>
<feature type="region of interest" description="Disordered" evidence="8">
    <location>
        <begin position="2322"/>
        <end position="2447"/>
    </location>
</feature>
<feature type="region of interest" description="Disordered" evidence="8">
    <location>
        <begin position="979"/>
        <end position="1002"/>
    </location>
</feature>
<evidence type="ECO:0000313" key="12">
    <source>
        <dbReference type="Proteomes" id="UP000189703"/>
    </source>
</evidence>
<feature type="compositionally biased region" description="Polar residues" evidence="8">
    <location>
        <begin position="3547"/>
        <end position="3559"/>
    </location>
</feature>
<dbReference type="CDD" id="cd17996">
    <property type="entry name" value="DEXHc_SMARCA2_SMARCA4"/>
    <property type="match status" value="1"/>
</dbReference>
<evidence type="ECO:0000256" key="7">
    <source>
        <dbReference type="SAM" id="Coils"/>
    </source>
</evidence>
<feature type="compositionally biased region" description="Basic and acidic residues" evidence="8">
    <location>
        <begin position="2255"/>
        <end position="2267"/>
    </location>
</feature>
<feature type="region of interest" description="Disordered" evidence="8">
    <location>
        <begin position="3993"/>
        <end position="4105"/>
    </location>
</feature>
<dbReference type="Proteomes" id="UP000189703">
    <property type="component" value="Unplaced"/>
</dbReference>
<feature type="region of interest" description="Disordered" evidence="8">
    <location>
        <begin position="761"/>
        <end position="785"/>
    </location>
</feature>
<dbReference type="PANTHER" id="PTHR10799">
    <property type="entry name" value="SNF2/RAD54 HELICASE FAMILY"/>
    <property type="match status" value="1"/>
</dbReference>
<keyword evidence="4" id="KW-0347">Helicase</keyword>
<gene>
    <name evidence="13" type="primary">LOC104590239</name>
</gene>
<evidence type="ECO:0000313" key="13">
    <source>
        <dbReference type="RefSeq" id="XP_010247116.1"/>
    </source>
</evidence>
<keyword evidence="3" id="KW-0378">Hydrolase</keyword>
<evidence type="ECO:0000259" key="11">
    <source>
        <dbReference type="PROSITE" id="PS51204"/>
    </source>
</evidence>
<feature type="region of interest" description="Disordered" evidence="8">
    <location>
        <begin position="3930"/>
        <end position="3970"/>
    </location>
</feature>
<evidence type="ECO:0000256" key="3">
    <source>
        <dbReference type="ARBA" id="ARBA00022801"/>
    </source>
</evidence>